<organism evidence="1 2">
    <name type="scientific">Shewanella seohaensis</name>
    <dbReference type="NCBI Taxonomy" id="755175"/>
    <lineage>
        <taxon>Bacteria</taxon>
        <taxon>Pseudomonadati</taxon>
        <taxon>Pseudomonadota</taxon>
        <taxon>Gammaproteobacteria</taxon>
        <taxon>Alteromonadales</taxon>
        <taxon>Shewanellaceae</taxon>
        <taxon>Shewanella</taxon>
    </lineage>
</organism>
<name>A0ABV4VXP5_9GAMM</name>
<evidence type="ECO:0000313" key="2">
    <source>
        <dbReference type="Proteomes" id="UP001576726"/>
    </source>
</evidence>
<keyword evidence="2" id="KW-1185">Reference proteome</keyword>
<dbReference type="EMBL" id="JBHFGJ010000006">
    <property type="protein sequence ID" value="MFB2653881.1"/>
    <property type="molecule type" value="Genomic_DNA"/>
</dbReference>
<proteinExistence type="predicted"/>
<reference evidence="1 2" key="1">
    <citation type="submission" date="2024-09" db="EMBL/GenBank/DDBJ databases">
        <authorList>
            <person name="Zhang Y."/>
        </authorList>
    </citation>
    <scope>NUCLEOTIDE SEQUENCE [LARGE SCALE GENOMIC DNA]</scope>
    <source>
        <strain evidence="1 2">SH314</strain>
    </source>
</reference>
<gene>
    <name evidence="1" type="ORF">ACE02L_14170</name>
</gene>
<dbReference type="RefSeq" id="WP_374919591.1">
    <property type="nucleotide sequence ID" value="NZ_JBHFGJ010000006.1"/>
</dbReference>
<evidence type="ECO:0000313" key="1">
    <source>
        <dbReference type="EMBL" id="MFB2653881.1"/>
    </source>
</evidence>
<comment type="caution">
    <text evidence="1">The sequence shown here is derived from an EMBL/GenBank/DDBJ whole genome shotgun (WGS) entry which is preliminary data.</text>
</comment>
<accession>A0ABV4VXP5</accession>
<sequence>MAVTLRFSKLAKPKISPITLNFGDDGITLNFDQPWLAKTSPITLRFDGSDDAGEPEPEPVPQILGIAVGLGWQAIAAIEQHIALNQYASKAEQRIVSAWQGDKVEVQHRMDWASSPLGTTVAMPWQVKLRHTRQVSLRWSLPPIRERRTAIAWRLGTPLQTHTKIGYHCYPSVYLRTRANWLTGPQCHGVTHIAWQGDSVKTATNLQWGYPRPRWVCSDRWLDFAPKGKVTLLFDKPFVPKLAPISLQFDAVPMVCHWDNGGGPINANPILPNLDFKIPIEPQIRRYYLMQPTVTCVRVSDSLPIVISNVSISHSRGQWARAVSLEFSSRIDAERAHNELLLITINGYEFYAMAEQPSVSKVFGSATYNSTGRSRVAELAAPYKLPLSYTNATARSFAGLLGDLLQNTGWMVELNGIPDFTIPAGAFSVGNKTPIEAVAEAVGQLGCMVLTDDATKKLTIVPRWPTAPWAMATAVPDIVLHDAVITSYSDSVSRNPLCNVVWLRGEQQGIDAKVKRAGSAGNIPAADIIAQLIVDNQAARVAGTNALAETGDKLTVNIAMPVMADLPPVTPGMLVGVTINSDVFKGVCDSWTIRATVSERGDIDIEQSVTLICPLE</sequence>
<protein>
    <submittedName>
        <fullName evidence="1">Uncharacterized protein</fullName>
    </submittedName>
</protein>
<dbReference type="Proteomes" id="UP001576726">
    <property type="component" value="Unassembled WGS sequence"/>
</dbReference>